<dbReference type="InterPro" id="IPR050808">
    <property type="entry name" value="Phage_Integrase"/>
</dbReference>
<dbReference type="InterPro" id="IPR010998">
    <property type="entry name" value="Integrase_recombinase_N"/>
</dbReference>
<gene>
    <name evidence="6" type="ORF">GS617_04130</name>
</gene>
<dbReference type="Gene3D" id="3.30.160.390">
    <property type="entry name" value="Integrase, DNA-binding domain"/>
    <property type="match status" value="1"/>
</dbReference>
<dbReference type="InterPro" id="IPR025166">
    <property type="entry name" value="Integrase_DNA_bind_dom"/>
</dbReference>
<dbReference type="PANTHER" id="PTHR30629">
    <property type="entry name" value="PROPHAGE INTEGRASE"/>
    <property type="match status" value="1"/>
</dbReference>
<dbReference type="InterPro" id="IPR038488">
    <property type="entry name" value="Integrase_DNA-bd_sf"/>
</dbReference>
<keyword evidence="3 6" id="KW-0238">DNA-binding</keyword>
<comment type="similarity">
    <text evidence="1">Belongs to the 'phage' integrase family.</text>
</comment>
<dbReference type="Pfam" id="PF22022">
    <property type="entry name" value="Phage_int_M"/>
    <property type="match status" value="1"/>
</dbReference>
<keyword evidence="7" id="KW-1185">Reference proteome</keyword>
<dbReference type="InterPro" id="IPR002104">
    <property type="entry name" value="Integrase_catalytic"/>
</dbReference>
<proteinExistence type="inferred from homology"/>
<dbReference type="InterPro" id="IPR011010">
    <property type="entry name" value="DNA_brk_join_enz"/>
</dbReference>
<organism evidence="6 7">
    <name type="scientific">Ruegeria atlantica</name>
    <dbReference type="NCBI Taxonomy" id="81569"/>
    <lineage>
        <taxon>Bacteria</taxon>
        <taxon>Pseudomonadati</taxon>
        <taxon>Pseudomonadota</taxon>
        <taxon>Alphaproteobacteria</taxon>
        <taxon>Rhodobacterales</taxon>
        <taxon>Roseobacteraceae</taxon>
        <taxon>Ruegeria</taxon>
    </lineage>
</organism>
<protein>
    <submittedName>
        <fullName evidence="6">Integrase arm-type DNA-binding domain-containing protein</fullName>
    </submittedName>
</protein>
<evidence type="ECO:0000256" key="4">
    <source>
        <dbReference type="ARBA" id="ARBA00023172"/>
    </source>
</evidence>
<evidence type="ECO:0000256" key="1">
    <source>
        <dbReference type="ARBA" id="ARBA00008857"/>
    </source>
</evidence>
<dbReference type="Proteomes" id="UP000599383">
    <property type="component" value="Unassembled WGS sequence"/>
</dbReference>
<dbReference type="RefSeq" id="WP_171362816.1">
    <property type="nucleotide sequence ID" value="NZ_WVQY01000001.1"/>
</dbReference>
<dbReference type="InterPro" id="IPR053876">
    <property type="entry name" value="Phage_int_M"/>
</dbReference>
<comment type="caution">
    <text evidence="6">The sequence shown here is derived from an EMBL/GenBank/DDBJ whole genome shotgun (WGS) entry which is preliminary data.</text>
</comment>
<evidence type="ECO:0000313" key="7">
    <source>
        <dbReference type="Proteomes" id="UP000599383"/>
    </source>
</evidence>
<reference evidence="6 7" key="1">
    <citation type="submission" date="2019-12" db="EMBL/GenBank/DDBJ databases">
        <title>Ruegeria JWLKs population differentiation of coral mucus and skeleton niches.</title>
        <authorList>
            <person name="Luo D."/>
        </authorList>
    </citation>
    <scope>NUCLEOTIDE SEQUENCE [LARGE SCALE GENOMIC DNA]</scope>
    <source>
        <strain evidence="6 7">HKCCD6238</strain>
    </source>
</reference>
<sequence length="412" mass="45766">MAGSIYKLSAAKVRAASPGKHSDGGGLYLYRLRTGDQWVFRFTYSGKRKEMGLGGFPSVSLAQAREMADAYRGIVKRGGNPIEVRNKEKEQAAADQIANDPKARDRRLLKNIAPLAFEARKAQLKGDGEAGRWYSPIKTHILPVLGEKPVEDITGTVIADALRPIWHTKTDVARKAITRLKACLSYASAQKFEIDRHAIEDARELLGKQVHKAENIPSMNWRDVPAFYQSLEGGGAVQLALQLLILTGLRSRPIRFAHVDQITGNIWTVPAELVKGPRGKTDDFRVPLSKEALRIMDRAEEFARDGFLFPGVRKGVISDASMSRYMERLGLSARPHGFRASFRTWADEATSTDYEIKETAIGHKVGSAVSRAYQRSDYFDERLLLAERWATHVTGKEADVIPIRGNCGNGHV</sequence>
<evidence type="ECO:0000256" key="3">
    <source>
        <dbReference type="ARBA" id="ARBA00023125"/>
    </source>
</evidence>
<dbReference type="CDD" id="cd00801">
    <property type="entry name" value="INT_P4_C"/>
    <property type="match status" value="1"/>
</dbReference>
<accession>A0ABX1W839</accession>
<dbReference type="InterPro" id="IPR013762">
    <property type="entry name" value="Integrase-like_cat_sf"/>
</dbReference>
<feature type="domain" description="Tyr recombinase" evidence="5">
    <location>
        <begin position="214"/>
        <end position="388"/>
    </location>
</feature>
<dbReference type="PANTHER" id="PTHR30629:SF2">
    <property type="entry name" value="PROPHAGE INTEGRASE INTS-RELATED"/>
    <property type="match status" value="1"/>
</dbReference>
<evidence type="ECO:0000259" key="5">
    <source>
        <dbReference type="PROSITE" id="PS51898"/>
    </source>
</evidence>
<name>A0ABX1W839_9RHOB</name>
<dbReference type="Gene3D" id="1.10.150.130">
    <property type="match status" value="1"/>
</dbReference>
<dbReference type="GO" id="GO:0003677">
    <property type="term" value="F:DNA binding"/>
    <property type="evidence" value="ECO:0007669"/>
    <property type="project" value="UniProtKB-KW"/>
</dbReference>
<keyword evidence="4" id="KW-0233">DNA recombination</keyword>
<dbReference type="Gene3D" id="1.10.443.10">
    <property type="entry name" value="Intergrase catalytic core"/>
    <property type="match status" value="1"/>
</dbReference>
<dbReference type="EMBL" id="WVQY01000001">
    <property type="protein sequence ID" value="NOD29449.1"/>
    <property type="molecule type" value="Genomic_DNA"/>
</dbReference>
<evidence type="ECO:0000313" key="6">
    <source>
        <dbReference type="EMBL" id="NOD29449.1"/>
    </source>
</evidence>
<dbReference type="SUPFAM" id="SSF56349">
    <property type="entry name" value="DNA breaking-rejoining enzymes"/>
    <property type="match status" value="1"/>
</dbReference>
<dbReference type="PROSITE" id="PS51898">
    <property type="entry name" value="TYR_RECOMBINASE"/>
    <property type="match status" value="1"/>
</dbReference>
<keyword evidence="2" id="KW-0229">DNA integration</keyword>
<evidence type="ECO:0000256" key="2">
    <source>
        <dbReference type="ARBA" id="ARBA00022908"/>
    </source>
</evidence>
<dbReference type="Pfam" id="PF13356">
    <property type="entry name" value="Arm-DNA-bind_3"/>
    <property type="match status" value="1"/>
</dbReference>